<protein>
    <submittedName>
        <fullName evidence="2">Uncharacterized protein</fullName>
    </submittedName>
</protein>
<keyword evidence="3" id="KW-1185">Reference proteome</keyword>
<feature type="compositionally biased region" description="Basic and acidic residues" evidence="1">
    <location>
        <begin position="354"/>
        <end position="369"/>
    </location>
</feature>
<dbReference type="PRINTS" id="PR01217">
    <property type="entry name" value="PRICHEXTENSN"/>
</dbReference>
<feature type="region of interest" description="Disordered" evidence="1">
    <location>
        <begin position="1"/>
        <end position="145"/>
    </location>
</feature>
<feature type="compositionally biased region" description="Pro residues" evidence="1">
    <location>
        <begin position="32"/>
        <end position="48"/>
    </location>
</feature>
<evidence type="ECO:0000313" key="3">
    <source>
        <dbReference type="Proteomes" id="UP000747399"/>
    </source>
</evidence>
<evidence type="ECO:0000256" key="1">
    <source>
        <dbReference type="SAM" id="MobiDB-lite"/>
    </source>
</evidence>
<dbReference type="Proteomes" id="UP000747399">
    <property type="component" value="Unassembled WGS sequence"/>
</dbReference>
<feature type="compositionally biased region" description="Gly residues" evidence="1">
    <location>
        <begin position="130"/>
        <end position="144"/>
    </location>
</feature>
<feature type="compositionally biased region" description="Acidic residues" evidence="1">
    <location>
        <begin position="333"/>
        <end position="353"/>
    </location>
</feature>
<proteinExistence type="predicted"/>
<accession>A0A8J4EW34</accession>
<feature type="compositionally biased region" description="Low complexity" evidence="1">
    <location>
        <begin position="318"/>
        <end position="328"/>
    </location>
</feature>
<reference evidence="2" key="1">
    <citation type="journal article" date="2021" name="Proc. Natl. Acad. Sci. U.S.A.">
        <title>Three genomes in the algal genus Volvox reveal the fate of a haploid sex-determining region after a transition to homothallism.</title>
        <authorList>
            <person name="Yamamoto K."/>
            <person name="Hamaji T."/>
            <person name="Kawai-Toyooka H."/>
            <person name="Matsuzaki R."/>
            <person name="Takahashi F."/>
            <person name="Nishimura Y."/>
            <person name="Kawachi M."/>
            <person name="Noguchi H."/>
            <person name="Minakuchi Y."/>
            <person name="Umen J.G."/>
            <person name="Toyoda A."/>
            <person name="Nozaki H."/>
        </authorList>
    </citation>
    <scope>NUCLEOTIDE SEQUENCE</scope>
    <source>
        <strain evidence="2">NIES-3780</strain>
    </source>
</reference>
<dbReference type="EMBL" id="BNCO01000005">
    <property type="protein sequence ID" value="GIL47964.1"/>
    <property type="molecule type" value="Genomic_DNA"/>
</dbReference>
<feature type="region of interest" description="Disordered" evidence="1">
    <location>
        <begin position="177"/>
        <end position="237"/>
    </location>
</feature>
<feature type="compositionally biased region" description="Low complexity" evidence="1">
    <location>
        <begin position="188"/>
        <end position="206"/>
    </location>
</feature>
<feature type="compositionally biased region" description="Gly residues" evidence="1">
    <location>
        <begin position="52"/>
        <end position="68"/>
    </location>
</feature>
<feature type="compositionally biased region" description="Gly residues" evidence="1">
    <location>
        <begin position="207"/>
        <end position="237"/>
    </location>
</feature>
<organism evidence="2 3">
    <name type="scientific">Volvox africanus</name>
    <dbReference type="NCBI Taxonomy" id="51714"/>
    <lineage>
        <taxon>Eukaryota</taxon>
        <taxon>Viridiplantae</taxon>
        <taxon>Chlorophyta</taxon>
        <taxon>core chlorophytes</taxon>
        <taxon>Chlorophyceae</taxon>
        <taxon>CS clade</taxon>
        <taxon>Chlamydomonadales</taxon>
        <taxon>Volvocaceae</taxon>
        <taxon>Volvox</taxon>
    </lineage>
</organism>
<comment type="caution">
    <text evidence="2">The sequence shown here is derived from an EMBL/GenBank/DDBJ whole genome shotgun (WGS) entry which is preliminary data.</text>
</comment>
<feature type="region of interest" description="Disordered" evidence="1">
    <location>
        <begin position="318"/>
        <end position="369"/>
    </location>
</feature>
<sequence length="369" mass="37244">MSGLFNPFAEQEDQDRGASLYSDPLAAYASAPRPPPGSAAPVPSPGPPSVSGRGGWAPVGGPAGGRFSGRGASTPHPQTPHHQTPGYGRGGGGRWAQQYDPSAHRYGYGYGGWEQQSPGPLQPPPPPPAYGGGYPGPGGRGGYGASPAVPRGGWRGGFSGGMRPNKWVRTEALDAAAGSPAPVPQPAPVATTTTPRPGRGQPQAVVGGPGGRGRWGRGGFRGGRGGRGGGGGGGGWEGGEVTPAGMEAYYKPSFSADPWAKLIPRPLQPSGISAANIGGRGAPGRHSIDTRKLGGASLAEIMVMDLPEDEAELHGAAVAAEAPDPSAAISGDEPPEDEDEAEQGMEPPLGDEAEGGRLDVDGAQDRPWH</sequence>
<gene>
    <name evidence="2" type="ORF">Vafri_4688</name>
</gene>
<feature type="compositionally biased region" description="Low complexity" evidence="1">
    <location>
        <begin position="69"/>
        <end position="86"/>
    </location>
</feature>
<name>A0A8J4EW34_9CHLO</name>
<feature type="compositionally biased region" description="Pro residues" evidence="1">
    <location>
        <begin position="120"/>
        <end position="129"/>
    </location>
</feature>
<dbReference type="AlphaFoldDB" id="A0A8J4EW34"/>
<evidence type="ECO:0000313" key="2">
    <source>
        <dbReference type="EMBL" id="GIL47964.1"/>
    </source>
</evidence>